<accession>A0A5M3W3L5</accession>
<dbReference type="EMBL" id="BLAD01000068">
    <property type="protein sequence ID" value="GES03364.1"/>
    <property type="molecule type" value="Genomic_DNA"/>
</dbReference>
<feature type="transmembrane region" description="Helical" evidence="2">
    <location>
        <begin position="55"/>
        <end position="79"/>
    </location>
</feature>
<dbReference type="Proteomes" id="UP000334990">
    <property type="component" value="Unassembled WGS sequence"/>
</dbReference>
<protein>
    <submittedName>
        <fullName evidence="3">Uncharacterized protein</fullName>
    </submittedName>
</protein>
<comment type="caution">
    <text evidence="3">The sequence shown here is derived from an EMBL/GenBank/DDBJ whole genome shotgun (WGS) entry which is preliminary data.</text>
</comment>
<keyword evidence="2" id="KW-1133">Transmembrane helix</keyword>
<gene>
    <name evidence="3" type="ORF">Acor_54300</name>
</gene>
<evidence type="ECO:0000256" key="1">
    <source>
        <dbReference type="SAM" id="MobiDB-lite"/>
    </source>
</evidence>
<proteinExistence type="predicted"/>
<evidence type="ECO:0000256" key="2">
    <source>
        <dbReference type="SAM" id="Phobius"/>
    </source>
</evidence>
<dbReference type="OrthoDB" id="4226602at2"/>
<keyword evidence="2" id="KW-0812">Transmembrane</keyword>
<feature type="region of interest" description="Disordered" evidence="1">
    <location>
        <begin position="83"/>
        <end position="109"/>
    </location>
</feature>
<feature type="transmembrane region" description="Helical" evidence="2">
    <location>
        <begin position="28"/>
        <end position="49"/>
    </location>
</feature>
<evidence type="ECO:0000313" key="3">
    <source>
        <dbReference type="EMBL" id="GES03364.1"/>
    </source>
</evidence>
<dbReference type="RefSeq" id="WP_155339539.1">
    <property type="nucleotide sequence ID" value="NZ_BAAABN010000068.1"/>
</dbReference>
<keyword evidence="2" id="KW-0472">Membrane</keyword>
<name>A0A5M3W3L5_9ACTN</name>
<organism evidence="3 4">
    <name type="scientific">Acrocarpospora corrugata</name>
    <dbReference type="NCBI Taxonomy" id="35763"/>
    <lineage>
        <taxon>Bacteria</taxon>
        <taxon>Bacillati</taxon>
        <taxon>Actinomycetota</taxon>
        <taxon>Actinomycetes</taxon>
        <taxon>Streptosporangiales</taxon>
        <taxon>Streptosporangiaceae</taxon>
        <taxon>Acrocarpospora</taxon>
    </lineage>
</organism>
<dbReference type="AlphaFoldDB" id="A0A5M3W3L5"/>
<keyword evidence="4" id="KW-1185">Reference proteome</keyword>
<evidence type="ECO:0000313" key="4">
    <source>
        <dbReference type="Proteomes" id="UP000334990"/>
    </source>
</evidence>
<sequence length="109" mass="11405">MVSALFVHAGSEGLALAALLGARPRRYVAPWIGLACLSPVAGALITSALPVPAGLMPLLLAFVAGVLAQGAWVAVKVAYRRSPHDRRLDRLSPWLSPPLSPRLSFSSAP</sequence>
<reference evidence="3 4" key="1">
    <citation type="submission" date="2019-10" db="EMBL/GenBank/DDBJ databases">
        <title>Whole genome shotgun sequence of Acrocarpospora corrugata NBRC 13972.</title>
        <authorList>
            <person name="Ichikawa N."/>
            <person name="Kimura A."/>
            <person name="Kitahashi Y."/>
            <person name="Komaki H."/>
            <person name="Oguchi A."/>
        </authorList>
    </citation>
    <scope>NUCLEOTIDE SEQUENCE [LARGE SCALE GENOMIC DNA]</scope>
    <source>
        <strain evidence="3 4">NBRC 13972</strain>
    </source>
</reference>